<feature type="repeat" description="Solcar" evidence="5">
    <location>
        <begin position="1"/>
        <end position="45"/>
    </location>
</feature>
<dbReference type="EMBL" id="JAHLQT010046319">
    <property type="protein sequence ID" value="KAG7153784.1"/>
    <property type="molecule type" value="Genomic_DNA"/>
</dbReference>
<gene>
    <name evidence="7" type="ORF">Hamer_G009469</name>
</gene>
<dbReference type="PANTHER" id="PTHR46181">
    <property type="entry name" value="MITOCHONDRIAL GLYCINE TRANSPORTER"/>
    <property type="match status" value="1"/>
</dbReference>
<dbReference type="InterPro" id="IPR018108">
    <property type="entry name" value="MCP_transmembrane"/>
</dbReference>
<dbReference type="GO" id="GO:1904983">
    <property type="term" value="P:glycine import into mitochondrion"/>
    <property type="evidence" value="ECO:0007669"/>
    <property type="project" value="TreeGrafter"/>
</dbReference>
<comment type="subcellular location">
    <subcellularLocation>
        <location evidence="1">Membrane</location>
        <topology evidence="1">Multi-pass membrane protein</topology>
    </subcellularLocation>
</comment>
<evidence type="ECO:0000256" key="3">
    <source>
        <dbReference type="ARBA" id="ARBA00022692"/>
    </source>
</evidence>
<proteinExistence type="inferred from homology"/>
<keyword evidence="3 5" id="KW-0812">Transmembrane</keyword>
<comment type="caution">
    <text evidence="7">The sequence shown here is derived from an EMBL/GenBank/DDBJ whole genome shotgun (WGS) entry which is preliminary data.</text>
</comment>
<keyword evidence="8" id="KW-1185">Reference proteome</keyword>
<feature type="non-terminal residue" evidence="7">
    <location>
        <position position="228"/>
    </location>
</feature>
<keyword evidence="6" id="KW-0813">Transport</keyword>
<dbReference type="AlphaFoldDB" id="A0A8J5MJJ2"/>
<evidence type="ECO:0000256" key="4">
    <source>
        <dbReference type="ARBA" id="ARBA00023136"/>
    </source>
</evidence>
<dbReference type="PROSITE" id="PS50920">
    <property type="entry name" value="SOLCAR"/>
    <property type="match status" value="2"/>
</dbReference>
<evidence type="ECO:0000256" key="1">
    <source>
        <dbReference type="ARBA" id="ARBA00004141"/>
    </source>
</evidence>
<feature type="repeat" description="Solcar" evidence="5">
    <location>
        <begin position="51"/>
        <end position="135"/>
    </location>
</feature>
<evidence type="ECO:0000256" key="2">
    <source>
        <dbReference type="ARBA" id="ARBA00006375"/>
    </source>
</evidence>
<dbReference type="GO" id="GO:0005739">
    <property type="term" value="C:mitochondrion"/>
    <property type="evidence" value="ECO:0007669"/>
    <property type="project" value="TreeGrafter"/>
</dbReference>
<dbReference type="GO" id="GO:0015187">
    <property type="term" value="F:glycine transmembrane transporter activity"/>
    <property type="evidence" value="ECO:0007669"/>
    <property type="project" value="TreeGrafter"/>
</dbReference>
<dbReference type="PANTHER" id="PTHR46181:SF3">
    <property type="entry name" value="MITOCHONDRIAL GLYCINE TRANSPORTER"/>
    <property type="match status" value="1"/>
</dbReference>
<dbReference type="Gene3D" id="1.50.40.10">
    <property type="entry name" value="Mitochondrial carrier domain"/>
    <property type="match status" value="2"/>
</dbReference>
<organism evidence="7 8">
    <name type="scientific">Homarus americanus</name>
    <name type="common">American lobster</name>
    <dbReference type="NCBI Taxonomy" id="6706"/>
    <lineage>
        <taxon>Eukaryota</taxon>
        <taxon>Metazoa</taxon>
        <taxon>Ecdysozoa</taxon>
        <taxon>Arthropoda</taxon>
        <taxon>Crustacea</taxon>
        <taxon>Multicrustacea</taxon>
        <taxon>Malacostraca</taxon>
        <taxon>Eumalacostraca</taxon>
        <taxon>Eucarida</taxon>
        <taxon>Decapoda</taxon>
        <taxon>Pleocyemata</taxon>
        <taxon>Astacidea</taxon>
        <taxon>Nephropoidea</taxon>
        <taxon>Nephropidae</taxon>
        <taxon>Homarus</taxon>
    </lineage>
</organism>
<comment type="similarity">
    <text evidence="2 6">Belongs to the mitochondrial carrier (TC 2.A.29) family.</text>
</comment>
<protein>
    <submittedName>
        <fullName evidence="7">Mitochondrial glycine transporter-like 1</fullName>
    </submittedName>
</protein>
<evidence type="ECO:0000256" key="6">
    <source>
        <dbReference type="RuleBase" id="RU000488"/>
    </source>
</evidence>
<evidence type="ECO:0000313" key="8">
    <source>
        <dbReference type="Proteomes" id="UP000747542"/>
    </source>
</evidence>
<dbReference type="GO" id="GO:0016020">
    <property type="term" value="C:membrane"/>
    <property type="evidence" value="ECO:0007669"/>
    <property type="project" value="UniProtKB-SubCell"/>
</dbReference>
<keyword evidence="4 5" id="KW-0472">Membrane</keyword>
<dbReference type="Pfam" id="PF00153">
    <property type="entry name" value="Mito_carr"/>
    <property type="match status" value="2"/>
</dbReference>
<reference evidence="7" key="1">
    <citation type="journal article" date="2021" name="Sci. Adv.">
        <title>The American lobster genome reveals insights on longevity, neural, and immune adaptations.</title>
        <authorList>
            <person name="Polinski J.M."/>
            <person name="Zimin A.V."/>
            <person name="Clark K.F."/>
            <person name="Kohn A.B."/>
            <person name="Sadowski N."/>
            <person name="Timp W."/>
            <person name="Ptitsyn A."/>
            <person name="Khanna P."/>
            <person name="Romanova D.Y."/>
            <person name="Williams P."/>
            <person name="Greenwood S.J."/>
            <person name="Moroz L.L."/>
            <person name="Walt D.R."/>
            <person name="Bodnar A.G."/>
        </authorList>
    </citation>
    <scope>NUCLEOTIDE SEQUENCE</scope>
    <source>
        <strain evidence="7">GMGI-L3</strain>
    </source>
</reference>
<dbReference type="InterPro" id="IPR023395">
    <property type="entry name" value="MCP_dom_sf"/>
</dbReference>
<accession>A0A8J5MJJ2</accession>
<dbReference type="Proteomes" id="UP000747542">
    <property type="component" value="Unassembled WGS sequence"/>
</dbReference>
<sequence length="228" mass="25991">MFAIVGKVVRNERLFGLWKGMTPSIFRCVPGVGLYFSSLHWLKTNFCEGQPGPFDALMLGVVARTITGVTMIPITVIKTRYEKGGIVMVVWEREAMCSIYRKEGTRGLTCGLIPTPPADAPFCLYLMFYTQTKKRVPQSESYGFIKQLVDLKYIKIWKVTWLLQFTLHSRSAGWAHGISSHPALDVVKTKMQRLVLVMLHDLWQLWHGLYMNRSQSFGMKCFGLTTSL</sequence>
<name>A0A8J5MJJ2_HOMAM</name>
<evidence type="ECO:0000313" key="7">
    <source>
        <dbReference type="EMBL" id="KAG7153784.1"/>
    </source>
</evidence>
<evidence type="ECO:0000256" key="5">
    <source>
        <dbReference type="PROSITE-ProRule" id="PRU00282"/>
    </source>
</evidence>
<dbReference type="SUPFAM" id="SSF103506">
    <property type="entry name" value="Mitochondrial carrier"/>
    <property type="match status" value="1"/>
</dbReference>